<dbReference type="Pfam" id="PF00238">
    <property type="entry name" value="Ribosomal_L14"/>
    <property type="match status" value="2"/>
</dbReference>
<reference evidence="5 6" key="1">
    <citation type="submission" date="2024-01" db="EMBL/GenBank/DDBJ databases">
        <title>The genomes of 5 underutilized Papilionoideae crops provide insights into root nodulation and disease resistance.</title>
        <authorList>
            <person name="Yuan L."/>
        </authorList>
    </citation>
    <scope>NUCLEOTIDE SEQUENCE [LARGE SCALE GENOMIC DNA]</scope>
    <source>
        <strain evidence="5">LY-2023</strain>
        <tissue evidence="5">Leaf</tissue>
    </source>
</reference>
<dbReference type="GO" id="GO:0070180">
    <property type="term" value="F:large ribosomal subunit rRNA binding"/>
    <property type="evidence" value="ECO:0007669"/>
    <property type="project" value="TreeGrafter"/>
</dbReference>
<dbReference type="EMBL" id="JAYKXN010000006">
    <property type="protein sequence ID" value="KAK7279194.1"/>
    <property type="molecule type" value="Genomic_DNA"/>
</dbReference>
<dbReference type="Gene3D" id="2.40.150.20">
    <property type="entry name" value="Ribosomal protein L14"/>
    <property type="match status" value="2"/>
</dbReference>
<keyword evidence="6" id="KW-1185">Reference proteome</keyword>
<sequence>MLKRESLHHIYEGGQGRFDRLPSAYVGDMVIATIRKGKPDLRKKVFPTVIMRWHKPLLRKDGVYMYFEVPFSVPELGIRDASQGFKCCWLSSAHISLFIQIMCVECSDTKIHNQLDQCIVFNLTLLGSKVLIIPVKTLVRYPLQCNMVDTVTDNAGVIVNPKGEMESSVITGPIRKECADLWSRIESVFNLSTDF</sequence>
<name>A0AAN9FMP5_CLITE</name>
<keyword evidence="2 4" id="KW-0689">Ribosomal protein</keyword>
<evidence type="ECO:0000256" key="2">
    <source>
        <dbReference type="ARBA" id="ARBA00022980"/>
    </source>
</evidence>
<protein>
    <submittedName>
        <fullName evidence="5">Uncharacterized protein</fullName>
    </submittedName>
</protein>
<dbReference type="GO" id="GO:0022625">
    <property type="term" value="C:cytosolic large ribosomal subunit"/>
    <property type="evidence" value="ECO:0007669"/>
    <property type="project" value="TreeGrafter"/>
</dbReference>
<organism evidence="5 6">
    <name type="scientific">Clitoria ternatea</name>
    <name type="common">Butterfly pea</name>
    <dbReference type="NCBI Taxonomy" id="43366"/>
    <lineage>
        <taxon>Eukaryota</taxon>
        <taxon>Viridiplantae</taxon>
        <taxon>Streptophyta</taxon>
        <taxon>Embryophyta</taxon>
        <taxon>Tracheophyta</taxon>
        <taxon>Spermatophyta</taxon>
        <taxon>Magnoliopsida</taxon>
        <taxon>eudicotyledons</taxon>
        <taxon>Gunneridae</taxon>
        <taxon>Pentapetalae</taxon>
        <taxon>rosids</taxon>
        <taxon>fabids</taxon>
        <taxon>Fabales</taxon>
        <taxon>Fabaceae</taxon>
        <taxon>Papilionoideae</taxon>
        <taxon>50 kb inversion clade</taxon>
        <taxon>NPAAA clade</taxon>
        <taxon>indigoferoid/millettioid clade</taxon>
        <taxon>Phaseoleae</taxon>
        <taxon>Clitoria</taxon>
    </lineage>
</organism>
<evidence type="ECO:0000313" key="6">
    <source>
        <dbReference type="Proteomes" id="UP001359559"/>
    </source>
</evidence>
<dbReference type="SUPFAM" id="SSF50193">
    <property type="entry name" value="Ribosomal protein L14"/>
    <property type="match status" value="2"/>
</dbReference>
<dbReference type="InterPro" id="IPR000218">
    <property type="entry name" value="Ribosomal_uL14"/>
</dbReference>
<dbReference type="GO" id="GO:0003735">
    <property type="term" value="F:structural constituent of ribosome"/>
    <property type="evidence" value="ECO:0007669"/>
    <property type="project" value="InterPro"/>
</dbReference>
<comment type="caution">
    <text evidence="5">The sequence shown here is derived from an EMBL/GenBank/DDBJ whole genome shotgun (WGS) entry which is preliminary data.</text>
</comment>
<dbReference type="Proteomes" id="UP001359559">
    <property type="component" value="Unassembled WGS sequence"/>
</dbReference>
<dbReference type="AlphaFoldDB" id="A0AAN9FMP5"/>
<dbReference type="GO" id="GO:0006412">
    <property type="term" value="P:translation"/>
    <property type="evidence" value="ECO:0007669"/>
    <property type="project" value="InterPro"/>
</dbReference>
<evidence type="ECO:0000256" key="4">
    <source>
        <dbReference type="RuleBase" id="RU003949"/>
    </source>
</evidence>
<keyword evidence="3 4" id="KW-0687">Ribonucleoprotein</keyword>
<dbReference type="PANTHER" id="PTHR11761:SF44">
    <property type="entry name" value="LARGE RIBOSOMAL SUBUNIT PROTEIN UL14"/>
    <property type="match status" value="1"/>
</dbReference>
<proteinExistence type="inferred from homology"/>
<dbReference type="InterPro" id="IPR036853">
    <property type="entry name" value="Ribosomal_uL14_sf"/>
</dbReference>
<comment type="similarity">
    <text evidence="1 4">Belongs to the universal ribosomal protein uL14 family.</text>
</comment>
<gene>
    <name evidence="5" type="ORF">RJT34_24240</name>
</gene>
<evidence type="ECO:0000256" key="1">
    <source>
        <dbReference type="ARBA" id="ARBA00010745"/>
    </source>
</evidence>
<evidence type="ECO:0000313" key="5">
    <source>
        <dbReference type="EMBL" id="KAK7279194.1"/>
    </source>
</evidence>
<accession>A0AAN9FMP5</accession>
<dbReference type="PANTHER" id="PTHR11761">
    <property type="entry name" value="50S/60S RIBOSOMAL PROTEIN L14/L23"/>
    <property type="match status" value="1"/>
</dbReference>
<evidence type="ECO:0000256" key="3">
    <source>
        <dbReference type="ARBA" id="ARBA00023274"/>
    </source>
</evidence>
<dbReference type="SMART" id="SM01374">
    <property type="entry name" value="Ribosomal_L14"/>
    <property type="match status" value="1"/>
</dbReference>